<dbReference type="InterPro" id="IPR051345">
    <property type="entry name" value="Importin_beta-like_NTR"/>
</dbReference>
<reference evidence="10 11" key="1">
    <citation type="journal article" date="2018" name="Nat. Ecol. Evol.">
        <title>Genomic signatures of mitonuclear coevolution across populations of Tigriopus californicus.</title>
        <authorList>
            <person name="Barreto F.S."/>
            <person name="Watson E.T."/>
            <person name="Lima T.G."/>
            <person name="Willett C.S."/>
            <person name="Edmands S."/>
            <person name="Li W."/>
            <person name="Burton R.S."/>
        </authorList>
    </citation>
    <scope>NUCLEOTIDE SEQUENCE [LARGE SCALE GENOMIC DNA]</scope>
    <source>
        <strain evidence="10 11">San Diego</strain>
    </source>
</reference>
<comment type="subcellular location">
    <subcellularLocation>
        <location evidence="1">Nucleus</location>
    </subcellularLocation>
</comment>
<name>A0A553PNZ8_TIGCA</name>
<protein>
    <recommendedName>
        <fullName evidence="4">Importin-13</fullName>
    </recommendedName>
</protein>
<dbReference type="Pfam" id="PF18773">
    <property type="entry name" value="Importin_rep"/>
    <property type="match status" value="1"/>
</dbReference>
<dbReference type="InterPro" id="IPR011989">
    <property type="entry name" value="ARM-like"/>
</dbReference>
<dbReference type="Pfam" id="PF18806">
    <property type="entry name" value="Importin_rep_3"/>
    <property type="match status" value="1"/>
</dbReference>
<dbReference type="InterPro" id="IPR040709">
    <property type="entry name" value="Importin_rep_1"/>
</dbReference>
<dbReference type="OrthoDB" id="2016913at2759"/>
<evidence type="ECO:0000256" key="6">
    <source>
        <dbReference type="ARBA" id="ARBA00022737"/>
    </source>
</evidence>
<feature type="domain" description="Exportin-1/Importin-beta-like" evidence="9">
    <location>
        <begin position="97"/>
        <end position="211"/>
    </location>
</feature>
<evidence type="ECO:0000259" key="9">
    <source>
        <dbReference type="Pfam" id="PF08389"/>
    </source>
</evidence>
<keyword evidence="6" id="KW-0677">Repeat</keyword>
<gene>
    <name evidence="10" type="ORF">TCAL_07050</name>
</gene>
<dbReference type="InterPro" id="IPR016024">
    <property type="entry name" value="ARM-type_fold"/>
</dbReference>
<dbReference type="PANTHER" id="PTHR12363:SF33">
    <property type="entry name" value="IMPORTIN-13"/>
    <property type="match status" value="1"/>
</dbReference>
<keyword evidence="11" id="KW-1185">Reference proteome</keyword>
<dbReference type="InterPro" id="IPR001494">
    <property type="entry name" value="Importin-beta_N"/>
</dbReference>
<evidence type="ECO:0000313" key="10">
    <source>
        <dbReference type="EMBL" id="TRY79407.1"/>
    </source>
</evidence>
<sequence length="985" mass="111394">MEFTSANVEKVVLQFYQQSGTNQQQNHEWLTRAQMSPQAWEFAWDLVTPQKNPEVQFFGANTLATKVSKFFHEVPVAQFTMLRERLLTLLTTYSLGPKMVTTRLCVAVAGLVNHALPKLWATPIQDLVAIFQREMESKGVGVLLILLEMLTVIPEEFLTMIMNSGRRNEVRVQLANTVPSVLDLIKKVFTEAGIPNDITVQSIKALQSWVQFGVPMEEEEGLFGKLLVCMKDEEMFECSLEAMCSIVSHPNTHKFPNTMKKLLGHVLSLDQVLFKLMQEDSYEVALPLATLFITFGESHSRLLLDWTTESEEGRNAALRLVSIILRISSSQAQFPTQETLSEIAFGFWYIFQDDIIACEPQQFQHCITVFGRIYHELVESLLRKSMYPLNDQSWTADQKEVFRCYRTDVADTIMYCFNILRDNLLQILLSHLDQAITKSNNEGQQHWPYLEACLYAWSAIGESMAEEEESALLSQFLAKLPLIPYNNNPKVISSALDCIGGFAEWLANYPQLVPHVIPIVTSALPNQELSLCATMALKDMARDCTDGLKPYAKEVVSACVSALRSNQLKPGECVRLMYPIGKMLSMMPQEEIMGTMESILTPYITELRSLSAQEPNVQLKTRVVFILKLLTTLFQALNLNPKEEGDKVESQQNPKRIQPMITLFPQLFPLVKDVAARWVRDEEVMDTVWGFLKQCAHTLLNDIRPFTQDILELLINCYTTAPHGAALELAKLFLTLLGSEPGYAQAFVQLFARINTTTMQFIQSTGNVSDHSDLIATYFQVMSQIMKKDRKMFDPQGIEAGPLFQCATFCLALPESSVVRYASSFISHMVTVSRESPYLTGIVNEQGEMLFKQVVTCIGGDYGKNHGDYYAEILLSLNKKYFDNLCNYMNILLREENFPTERVSRQQKEQFAQMVLKERANKRKLIEIVREFSLACNGMISTEQMNQVLAAYERIEEKHEVAAELKQANAAAAAAGGVMGAGVLR</sequence>
<comment type="similarity">
    <text evidence="2">Belongs to the importin beta family.</text>
</comment>
<dbReference type="GO" id="GO:0031267">
    <property type="term" value="F:small GTPase binding"/>
    <property type="evidence" value="ECO:0007669"/>
    <property type="project" value="InterPro"/>
</dbReference>
<dbReference type="AlphaFoldDB" id="A0A553PNZ8"/>
<dbReference type="Pfam" id="PF08389">
    <property type="entry name" value="Xpo1"/>
    <property type="match status" value="1"/>
</dbReference>
<dbReference type="InterPro" id="IPR040520">
    <property type="entry name" value="Importin_rep_3"/>
</dbReference>
<dbReference type="STRING" id="6832.A0A553PNZ8"/>
<dbReference type="OMA" id="KYPAEMA"/>
<dbReference type="EMBL" id="VCGU01000002">
    <property type="protein sequence ID" value="TRY79407.1"/>
    <property type="molecule type" value="Genomic_DNA"/>
</dbReference>
<evidence type="ECO:0000256" key="5">
    <source>
        <dbReference type="ARBA" id="ARBA00022448"/>
    </source>
</evidence>
<evidence type="ECO:0000259" key="8">
    <source>
        <dbReference type="Pfam" id="PF03810"/>
    </source>
</evidence>
<evidence type="ECO:0000256" key="2">
    <source>
        <dbReference type="ARBA" id="ARBA00007991"/>
    </source>
</evidence>
<dbReference type="GO" id="GO:0006606">
    <property type="term" value="P:protein import into nucleus"/>
    <property type="evidence" value="ECO:0007669"/>
    <property type="project" value="TreeGrafter"/>
</dbReference>
<dbReference type="Gene3D" id="1.25.10.10">
    <property type="entry name" value="Leucine-rich Repeat Variant"/>
    <property type="match status" value="1"/>
</dbReference>
<dbReference type="SUPFAM" id="SSF48371">
    <property type="entry name" value="ARM repeat"/>
    <property type="match status" value="1"/>
</dbReference>
<evidence type="ECO:0000256" key="7">
    <source>
        <dbReference type="ARBA" id="ARBA00023242"/>
    </source>
</evidence>
<evidence type="ECO:0000256" key="1">
    <source>
        <dbReference type="ARBA" id="ARBA00004123"/>
    </source>
</evidence>
<evidence type="ECO:0000256" key="3">
    <source>
        <dbReference type="ARBA" id="ARBA00011422"/>
    </source>
</evidence>
<dbReference type="PANTHER" id="PTHR12363">
    <property type="entry name" value="TRANSPORTIN 3 AND IMPORTIN 13"/>
    <property type="match status" value="1"/>
</dbReference>
<comment type="caution">
    <text evidence="10">The sequence shown here is derived from an EMBL/GenBank/DDBJ whole genome shotgun (WGS) entry which is preliminary data.</text>
</comment>
<dbReference type="Pfam" id="PF03810">
    <property type="entry name" value="IBN_N"/>
    <property type="match status" value="1"/>
</dbReference>
<dbReference type="GO" id="GO:0005737">
    <property type="term" value="C:cytoplasm"/>
    <property type="evidence" value="ECO:0007669"/>
    <property type="project" value="TreeGrafter"/>
</dbReference>
<feature type="domain" description="Importin N-terminal" evidence="8">
    <location>
        <begin position="28"/>
        <end position="91"/>
    </location>
</feature>
<comment type="subunit">
    <text evidence="3">Interacts with UBC9, RAN, RBM8A, eIF-1A and PAX6.</text>
</comment>
<dbReference type="Proteomes" id="UP000318571">
    <property type="component" value="Chromosome 6"/>
</dbReference>
<keyword evidence="7" id="KW-0539">Nucleus</keyword>
<dbReference type="GO" id="GO:0005634">
    <property type="term" value="C:nucleus"/>
    <property type="evidence" value="ECO:0007669"/>
    <property type="project" value="UniProtKB-SubCell"/>
</dbReference>
<keyword evidence="5" id="KW-0813">Transport</keyword>
<dbReference type="InterPro" id="IPR013598">
    <property type="entry name" value="Exportin-1/Importin-b-like"/>
</dbReference>
<proteinExistence type="inferred from homology"/>
<accession>A0A553PNZ8</accession>
<evidence type="ECO:0000313" key="11">
    <source>
        <dbReference type="Proteomes" id="UP000318571"/>
    </source>
</evidence>
<evidence type="ECO:0000256" key="4">
    <source>
        <dbReference type="ARBA" id="ARBA00016020"/>
    </source>
</evidence>
<organism evidence="10 11">
    <name type="scientific">Tigriopus californicus</name>
    <name type="common">Marine copepod</name>
    <dbReference type="NCBI Taxonomy" id="6832"/>
    <lineage>
        <taxon>Eukaryota</taxon>
        <taxon>Metazoa</taxon>
        <taxon>Ecdysozoa</taxon>
        <taxon>Arthropoda</taxon>
        <taxon>Crustacea</taxon>
        <taxon>Multicrustacea</taxon>
        <taxon>Hexanauplia</taxon>
        <taxon>Copepoda</taxon>
        <taxon>Harpacticoida</taxon>
        <taxon>Harpacticidae</taxon>
        <taxon>Tigriopus</taxon>
    </lineage>
</organism>